<dbReference type="InterPro" id="IPR016555">
    <property type="entry name" value="PLipase_D_euk"/>
</dbReference>
<dbReference type="GO" id="GO:0016042">
    <property type="term" value="P:lipid catabolic process"/>
    <property type="evidence" value="ECO:0007669"/>
    <property type="project" value="UniProtKB-KW"/>
</dbReference>
<name>A0A822YNT6_NELNU</name>
<keyword evidence="4 6" id="KW-0442">Lipid degradation</keyword>
<evidence type="ECO:0000256" key="5">
    <source>
        <dbReference type="ARBA" id="ARBA00023098"/>
    </source>
</evidence>
<evidence type="ECO:0000256" key="7">
    <source>
        <dbReference type="SAM" id="MobiDB-lite"/>
    </source>
</evidence>
<gene>
    <name evidence="10" type="ORF">HUJ06_012082</name>
</gene>
<dbReference type="SMART" id="SM00155">
    <property type="entry name" value="PLDc"/>
    <property type="match status" value="2"/>
</dbReference>
<evidence type="ECO:0000259" key="8">
    <source>
        <dbReference type="PROSITE" id="PS50003"/>
    </source>
</evidence>
<keyword evidence="11" id="KW-1185">Reference proteome</keyword>
<accession>A0A822YNT6</accession>
<dbReference type="SUPFAM" id="SSF56024">
    <property type="entry name" value="Phospholipase D/nuclease"/>
    <property type="match status" value="2"/>
</dbReference>
<proteinExistence type="inferred from homology"/>
<dbReference type="SMART" id="SM00233">
    <property type="entry name" value="PH"/>
    <property type="match status" value="1"/>
</dbReference>
<dbReference type="EC" id="3.1.4.4" evidence="6"/>
<comment type="catalytic activity">
    <reaction evidence="1 6">
        <text>a 1,2-diacyl-sn-glycero-3-phosphocholine + H2O = a 1,2-diacyl-sn-glycero-3-phosphate + choline + H(+)</text>
        <dbReference type="Rhea" id="RHEA:14445"/>
        <dbReference type="ChEBI" id="CHEBI:15354"/>
        <dbReference type="ChEBI" id="CHEBI:15377"/>
        <dbReference type="ChEBI" id="CHEBI:15378"/>
        <dbReference type="ChEBI" id="CHEBI:57643"/>
        <dbReference type="ChEBI" id="CHEBI:58608"/>
        <dbReference type="EC" id="3.1.4.4"/>
    </reaction>
</comment>
<dbReference type="PANTHER" id="PTHR18896">
    <property type="entry name" value="PHOSPHOLIPASE D"/>
    <property type="match status" value="1"/>
</dbReference>
<sequence>MPASDQHIPTGCPRYVQMLSEQSTIFSPRSFRQGSEPTWIFEELPKATIISVSRPDVGDITPMLLSYTIEFQYRQFKWRLLKKASQVIYLHFALKKRAFIEEINEKQEQVKEWLQNLGIGDHTTVVQDDDEADDDALPLHHDESAKNRDVPSSAALPIIRPALGRQHSISDRSKVAMQGYLNHFLGNMDIANSREVCKFLEVSKLSFSPEYGQKLKEDYVMVKHLPKIQKDDDRKCCACPWFNCCNDNWQKVWAVLKPGFLTFLEDPFDTKLLDIIVFDVLPASDGNGDGRVFLAEEVKERNPLRYSFKVSCGNRSIKLRTRSNAKARDWVAAINDAGLRPPEGWCHLHRFGSFAPPRGLTEDGSQAQWFVDGEAAFEAIASSIEEAKSEIFITDWWLCPELYLRRPFHAHGSSRLDALLEAKAKQGVQIYVLLYKEVALALKINSVYSKQKLLNIHENVRVLRSPDHFSAGVYLWSHHEKLVIIDYRVCFIGGLDLCFGRYDTVEHKVGDYPPLIWPGKDYYNPRESEPNSWIDTMKDELDRGKYPRMPWHDVHCAIWGPPCRDIARHFVQRWNFAKRSKAPNERAIPLLMPQHHMVIPHYMGSRDEEIETESKKAEDKHKRQESFSSRSSYQDIPLLLPQEADELDTTNGIPTLNAVDTTQSHSNQQSTATMSLDAAAQSEMQSLNNEWWETQERGDQVVSAEEAGQVGPRIPCRCQIIRSVGPWSAGTSQTEESIHNAYCSLIEKAEYFVYIENQFFISGLSGDEIIRNRVLEALYRRIMRAYKEQKCFRVIVVIPLLPGFQGGVDDSGAASVRAIMHWQFRTICRGQHSILHYLYDLLGPKTCDYISFYGLRSYGKLFDGGPVATSQVYVHSKLMIIDDCVALIGSANINDRSLIGSRDSEIGVLIEDKEFLDTSMDGKPWKAGKFAFSLRLSLWSEHLGLHAGQISQIHDPVVDETYKNIWMATAKTNSMIYQDVFACIPNDFMHSRVAIRQSISYWKEKLGHTTIDLGIAPKKLESYQNGVAKADDPMERLEAVHGHLVTFPLDFMRQEDLRPVFNESEFYASSQVFH</sequence>
<feature type="compositionally biased region" description="Basic and acidic residues" evidence="7">
    <location>
        <begin position="605"/>
        <end position="625"/>
    </location>
</feature>
<dbReference type="Pfam" id="PF00614">
    <property type="entry name" value="PLDc"/>
    <property type="match status" value="1"/>
</dbReference>
<evidence type="ECO:0000256" key="2">
    <source>
        <dbReference type="ARBA" id="ARBA00022737"/>
    </source>
</evidence>
<dbReference type="Gene3D" id="2.30.29.30">
    <property type="entry name" value="Pleckstrin-homology domain (PH domain)/Phosphotyrosine-binding domain (PTB)"/>
    <property type="match status" value="1"/>
</dbReference>
<dbReference type="CDD" id="cd09138">
    <property type="entry name" value="PLDc_vPLD1_2_yPLD_like_1"/>
    <property type="match status" value="1"/>
</dbReference>
<dbReference type="SUPFAM" id="SSF50729">
    <property type="entry name" value="PH domain-like"/>
    <property type="match status" value="1"/>
</dbReference>
<dbReference type="GO" id="GO:0004630">
    <property type="term" value="F:phospholipase D activity"/>
    <property type="evidence" value="ECO:0007669"/>
    <property type="project" value="UniProtKB-UniRule"/>
</dbReference>
<feature type="region of interest" description="Disordered" evidence="7">
    <location>
        <begin position="605"/>
        <end position="634"/>
    </location>
</feature>
<comment type="caution">
    <text evidence="10">The sequence shown here is derived from an EMBL/GenBank/DDBJ whole genome shotgun (WGS) entry which is preliminary data.</text>
</comment>
<dbReference type="CDD" id="cd09141">
    <property type="entry name" value="PLDc_vPLD1_2_yPLD_like_2"/>
    <property type="match status" value="1"/>
</dbReference>
<dbReference type="InterPro" id="IPR001736">
    <property type="entry name" value="PLipase_D/transphosphatidylase"/>
</dbReference>
<evidence type="ECO:0000256" key="4">
    <source>
        <dbReference type="ARBA" id="ARBA00022963"/>
    </source>
</evidence>
<dbReference type="AlphaFoldDB" id="A0A822YNT6"/>
<feature type="domain" description="PH" evidence="8">
    <location>
        <begin position="248"/>
        <end position="339"/>
    </location>
</feature>
<dbReference type="PANTHER" id="PTHR18896:SF76">
    <property type="entry name" value="PHOSPHOLIPASE"/>
    <property type="match status" value="1"/>
</dbReference>
<dbReference type="InterPro" id="IPR025202">
    <property type="entry name" value="PLD-like_dom"/>
</dbReference>
<keyword evidence="3 6" id="KW-0378">Hydrolase</keyword>
<dbReference type="CDD" id="cd01254">
    <property type="entry name" value="PH_PLD"/>
    <property type="match status" value="1"/>
</dbReference>
<dbReference type="Gene3D" id="3.30.870.10">
    <property type="entry name" value="Endonuclease Chain A"/>
    <property type="match status" value="2"/>
</dbReference>
<dbReference type="Proteomes" id="UP000607653">
    <property type="component" value="Unassembled WGS sequence"/>
</dbReference>
<evidence type="ECO:0000256" key="3">
    <source>
        <dbReference type="ARBA" id="ARBA00022801"/>
    </source>
</evidence>
<reference evidence="10 11" key="1">
    <citation type="journal article" date="2020" name="Mol. Biol. Evol.">
        <title>Distinct Expression and Methylation Patterns for Genes with Different Fates following a Single Whole-Genome Duplication in Flowering Plants.</title>
        <authorList>
            <person name="Shi T."/>
            <person name="Rahmani R.S."/>
            <person name="Gugger P.F."/>
            <person name="Wang M."/>
            <person name="Li H."/>
            <person name="Zhang Y."/>
            <person name="Li Z."/>
            <person name="Wang Q."/>
            <person name="Van de Peer Y."/>
            <person name="Marchal K."/>
            <person name="Chen J."/>
        </authorList>
    </citation>
    <scope>NUCLEOTIDE SEQUENCE [LARGE SCALE GENOMIC DNA]</scope>
    <source>
        <tissue evidence="10">Leaf</tissue>
    </source>
</reference>
<evidence type="ECO:0000313" key="10">
    <source>
        <dbReference type="EMBL" id="DAD33231.1"/>
    </source>
</evidence>
<dbReference type="PROSITE" id="PS50003">
    <property type="entry name" value="PH_DOMAIN"/>
    <property type="match status" value="1"/>
</dbReference>
<feature type="domain" description="PLD phosphodiesterase" evidence="9">
    <location>
        <begin position="474"/>
        <end position="501"/>
    </location>
</feature>
<comment type="similarity">
    <text evidence="6">Belongs to the phospholipase D family.</text>
</comment>
<protein>
    <recommendedName>
        <fullName evidence="6">Phospholipase</fullName>
        <ecNumber evidence="6">3.1.4.4</ecNumber>
    </recommendedName>
</protein>
<evidence type="ECO:0000313" key="11">
    <source>
        <dbReference type="Proteomes" id="UP000607653"/>
    </source>
</evidence>
<dbReference type="Pfam" id="PF13091">
    <property type="entry name" value="PLDc_2"/>
    <property type="match status" value="1"/>
</dbReference>
<dbReference type="PIRSF" id="PIRSF009376">
    <property type="entry name" value="Phospholipase_D_euk"/>
    <property type="match status" value="1"/>
</dbReference>
<dbReference type="InterPro" id="IPR001849">
    <property type="entry name" value="PH_domain"/>
</dbReference>
<keyword evidence="5" id="KW-0443">Lipid metabolism</keyword>
<dbReference type="GO" id="GO:0006654">
    <property type="term" value="P:phosphatidic acid biosynthetic process"/>
    <property type="evidence" value="ECO:0007669"/>
    <property type="project" value="InterPro"/>
</dbReference>
<feature type="domain" description="PLD phosphodiesterase" evidence="9">
    <location>
        <begin position="870"/>
        <end position="897"/>
    </location>
</feature>
<evidence type="ECO:0000259" key="9">
    <source>
        <dbReference type="PROSITE" id="PS50035"/>
    </source>
</evidence>
<dbReference type="InterPro" id="IPR015679">
    <property type="entry name" value="PLipase_D_fam"/>
</dbReference>
<dbReference type="EMBL" id="DUZY01000003">
    <property type="protein sequence ID" value="DAD33231.1"/>
    <property type="molecule type" value="Genomic_DNA"/>
</dbReference>
<organism evidence="10 11">
    <name type="scientific">Nelumbo nucifera</name>
    <name type="common">Sacred lotus</name>
    <dbReference type="NCBI Taxonomy" id="4432"/>
    <lineage>
        <taxon>Eukaryota</taxon>
        <taxon>Viridiplantae</taxon>
        <taxon>Streptophyta</taxon>
        <taxon>Embryophyta</taxon>
        <taxon>Tracheophyta</taxon>
        <taxon>Spermatophyta</taxon>
        <taxon>Magnoliopsida</taxon>
        <taxon>Proteales</taxon>
        <taxon>Nelumbonaceae</taxon>
        <taxon>Nelumbo</taxon>
    </lineage>
</organism>
<dbReference type="FunFam" id="3.30.870.10:FF:000011">
    <property type="entry name" value="Phospholipase"/>
    <property type="match status" value="1"/>
</dbReference>
<dbReference type="PROSITE" id="PS50035">
    <property type="entry name" value="PLD"/>
    <property type="match status" value="2"/>
</dbReference>
<evidence type="ECO:0000256" key="6">
    <source>
        <dbReference type="PIRNR" id="PIRNR009376"/>
    </source>
</evidence>
<dbReference type="GO" id="GO:0035556">
    <property type="term" value="P:intracellular signal transduction"/>
    <property type="evidence" value="ECO:0007669"/>
    <property type="project" value="InterPro"/>
</dbReference>
<keyword evidence="2" id="KW-0677">Repeat</keyword>
<dbReference type="InterPro" id="IPR011993">
    <property type="entry name" value="PH-like_dom_sf"/>
</dbReference>
<evidence type="ECO:0000256" key="1">
    <source>
        <dbReference type="ARBA" id="ARBA00000798"/>
    </source>
</evidence>